<reference evidence="1" key="1">
    <citation type="submission" date="2022-10" db="EMBL/GenBank/DDBJ databases">
        <title>YIM 151497 complete genome.</title>
        <authorList>
            <person name="Chen X."/>
        </authorList>
    </citation>
    <scope>NUCLEOTIDE SEQUENCE</scope>
    <source>
        <strain evidence="1">YIM 151497</strain>
    </source>
</reference>
<dbReference type="Proteomes" id="UP001163882">
    <property type="component" value="Chromosome"/>
</dbReference>
<dbReference type="RefSeq" id="WP_264226242.1">
    <property type="nucleotide sequence ID" value="NZ_CP107716.1"/>
</dbReference>
<sequence>MDNAKTITPTDVPDQDDLAGKRIFGLAPCARLRSHGHLSNLFTHLSEGLFDRIQSAFEFLFSPTLSEREPGGLAADIVNLACHFDGTSAKIFRSWVVDQLERDLPGGANSILVSWAGKGRPGAMPSPGWPVHRLHRCGG</sequence>
<accession>A0ABY6ITK6</accession>
<evidence type="ECO:0000313" key="2">
    <source>
        <dbReference type="Proteomes" id="UP001163882"/>
    </source>
</evidence>
<keyword evidence="2" id="KW-1185">Reference proteome</keyword>
<name>A0ABY6ITK6_9HYPH</name>
<dbReference type="EMBL" id="CP107716">
    <property type="protein sequence ID" value="UYQ72622.1"/>
    <property type="molecule type" value="Genomic_DNA"/>
</dbReference>
<gene>
    <name evidence="1" type="ORF">OF122_02220</name>
</gene>
<protein>
    <submittedName>
        <fullName evidence="1">Uncharacterized protein</fullName>
    </submittedName>
</protein>
<evidence type="ECO:0000313" key="1">
    <source>
        <dbReference type="EMBL" id="UYQ72622.1"/>
    </source>
</evidence>
<organism evidence="1 2">
    <name type="scientific">Pelagibacterium flavum</name>
    <dbReference type="NCBI Taxonomy" id="2984530"/>
    <lineage>
        <taxon>Bacteria</taxon>
        <taxon>Pseudomonadati</taxon>
        <taxon>Pseudomonadota</taxon>
        <taxon>Alphaproteobacteria</taxon>
        <taxon>Hyphomicrobiales</taxon>
        <taxon>Devosiaceae</taxon>
        <taxon>Pelagibacterium</taxon>
    </lineage>
</organism>
<proteinExistence type="predicted"/>